<proteinExistence type="inferred from homology"/>
<keyword evidence="1" id="KW-1277">Toxin-antitoxin system</keyword>
<evidence type="ECO:0000313" key="6">
    <source>
        <dbReference type="Proteomes" id="UP000178935"/>
    </source>
</evidence>
<evidence type="ECO:0000256" key="1">
    <source>
        <dbReference type="ARBA" id="ARBA00022649"/>
    </source>
</evidence>
<evidence type="ECO:0000256" key="2">
    <source>
        <dbReference type="ARBA" id="ARBA00022722"/>
    </source>
</evidence>
<evidence type="ECO:0008006" key="7">
    <source>
        <dbReference type="Google" id="ProtNLM"/>
    </source>
</evidence>
<dbReference type="EMBL" id="MHPU01000020">
    <property type="protein sequence ID" value="OGZ88533.1"/>
    <property type="molecule type" value="Genomic_DNA"/>
</dbReference>
<dbReference type="GO" id="GO:0110001">
    <property type="term" value="C:toxin-antitoxin complex"/>
    <property type="evidence" value="ECO:0007669"/>
    <property type="project" value="InterPro"/>
</dbReference>
<dbReference type="Pfam" id="PF01934">
    <property type="entry name" value="HepT-like"/>
    <property type="match status" value="1"/>
</dbReference>
<comment type="caution">
    <text evidence="5">The sequence shown here is derived from an EMBL/GenBank/DDBJ whole genome shotgun (WGS) entry which is preliminary data.</text>
</comment>
<name>A0A1G2JNK1_9BACT</name>
<dbReference type="PANTHER" id="PTHR33397:SF3">
    <property type="entry name" value="MRNA NUCLEASE HEPT"/>
    <property type="match status" value="1"/>
</dbReference>
<comment type="similarity">
    <text evidence="4">Belongs to the HepT RNase toxin family.</text>
</comment>
<evidence type="ECO:0000256" key="4">
    <source>
        <dbReference type="ARBA" id="ARBA00024207"/>
    </source>
</evidence>
<dbReference type="NCBIfam" id="NF047751">
    <property type="entry name" value="HepT_toxin"/>
    <property type="match status" value="1"/>
</dbReference>
<dbReference type="InterPro" id="IPR052379">
    <property type="entry name" value="Type_VII_TA_RNase"/>
</dbReference>
<gene>
    <name evidence="5" type="ORF">A2561_04510</name>
</gene>
<dbReference type="AlphaFoldDB" id="A0A1G2JNK1"/>
<dbReference type="GO" id="GO:0004540">
    <property type="term" value="F:RNA nuclease activity"/>
    <property type="evidence" value="ECO:0007669"/>
    <property type="project" value="InterPro"/>
</dbReference>
<protein>
    <recommendedName>
        <fullName evidence="7">DUF86 domain-containing protein</fullName>
    </recommendedName>
</protein>
<keyword evidence="2" id="KW-0540">Nuclease</keyword>
<dbReference type="GO" id="GO:0016787">
    <property type="term" value="F:hydrolase activity"/>
    <property type="evidence" value="ECO:0007669"/>
    <property type="project" value="UniProtKB-KW"/>
</dbReference>
<reference evidence="5 6" key="1">
    <citation type="journal article" date="2016" name="Nat. Commun.">
        <title>Thousands of microbial genomes shed light on interconnected biogeochemical processes in an aquifer system.</title>
        <authorList>
            <person name="Anantharaman K."/>
            <person name="Brown C.T."/>
            <person name="Hug L.A."/>
            <person name="Sharon I."/>
            <person name="Castelle C.J."/>
            <person name="Probst A.J."/>
            <person name="Thomas B.C."/>
            <person name="Singh A."/>
            <person name="Wilkins M.J."/>
            <person name="Karaoz U."/>
            <person name="Brodie E.L."/>
            <person name="Williams K.H."/>
            <person name="Hubbard S.S."/>
            <person name="Banfield J.F."/>
        </authorList>
    </citation>
    <scope>NUCLEOTIDE SEQUENCE [LARGE SCALE GENOMIC DNA]</scope>
</reference>
<keyword evidence="3" id="KW-0378">Hydrolase</keyword>
<dbReference type="Proteomes" id="UP000178935">
    <property type="component" value="Unassembled WGS sequence"/>
</dbReference>
<dbReference type="PANTHER" id="PTHR33397">
    <property type="entry name" value="UPF0331 PROTEIN YUTE"/>
    <property type="match status" value="1"/>
</dbReference>
<dbReference type="Gene3D" id="1.20.120.580">
    <property type="entry name" value="bsu32300-like"/>
    <property type="match status" value="1"/>
</dbReference>
<dbReference type="InterPro" id="IPR037038">
    <property type="entry name" value="HepT-like_sf"/>
</dbReference>
<evidence type="ECO:0000256" key="3">
    <source>
        <dbReference type="ARBA" id="ARBA00022801"/>
    </source>
</evidence>
<organism evidence="5 6">
    <name type="scientific">Candidatus Staskawiczbacteria bacterium RIFOXYD1_FULL_32_13</name>
    <dbReference type="NCBI Taxonomy" id="1802234"/>
    <lineage>
        <taxon>Bacteria</taxon>
        <taxon>Candidatus Staskawicziibacteriota</taxon>
    </lineage>
</organism>
<dbReference type="InterPro" id="IPR008201">
    <property type="entry name" value="HepT-like"/>
</dbReference>
<accession>A0A1G2JNK1</accession>
<sequence length="145" mass="16950">MTYDELFIRVKMKALNGYRKEIENFLKMSDDEILNDEIGKIHIGERVFQLAVDAVIDINQHIMRELDLKGAEDPQGAFYILGDEKIIPGEFAFNMAPVVSVRNRLVHGYDTFDKSLFLRNLRKGYPHFEEYLKHINEFLDKGNLK</sequence>
<evidence type="ECO:0000313" key="5">
    <source>
        <dbReference type="EMBL" id="OGZ88533.1"/>
    </source>
</evidence>